<dbReference type="PROSITE" id="PS51257">
    <property type="entry name" value="PROKAR_LIPOPROTEIN"/>
    <property type="match status" value="1"/>
</dbReference>
<protein>
    <recommendedName>
        <fullName evidence="3">Lipoprotein</fullName>
    </recommendedName>
</protein>
<name>F8X4H1_9BACT</name>
<dbReference type="GeneID" id="78083734"/>
<evidence type="ECO:0000313" key="1">
    <source>
        <dbReference type="EMBL" id="EGK04977.1"/>
    </source>
</evidence>
<dbReference type="EMBL" id="ADLW01000019">
    <property type="protein sequence ID" value="EGK04977.1"/>
    <property type="molecule type" value="Genomic_DNA"/>
</dbReference>
<dbReference type="HOGENOM" id="CLU_1101521_0_0_10"/>
<sequence length="252" mass="29850">MKKTILFNLLVVLVSCSSNNGNDELSKDELLSNTEWVYNVSEPIDKPIEEVDFDNESKIKQSFLYLSYNYPPIDLTNITVDNIESNESKEDSTFIGLTKQIKIRFIENQCYYTNKDILYWKKLEVKEIYKRVTYPNQEGKNQNGIICRILPDGIYLINESLSLDNPERNRLYLKLENYEYKWKVGNKVISENEYIKTRNETNYNLLFKRVGNDILIENDSLEWKGLLNRNNNYITIEQTRPSTKYIGEFKRQ</sequence>
<comment type="caution">
    <text evidence="1">The sequence shown here is derived from an EMBL/GenBank/DDBJ whole genome shotgun (WGS) entry which is preliminary data.</text>
</comment>
<evidence type="ECO:0008006" key="3">
    <source>
        <dbReference type="Google" id="ProtNLM"/>
    </source>
</evidence>
<keyword evidence="2" id="KW-1185">Reference proteome</keyword>
<dbReference type="AlphaFoldDB" id="F8X4H1"/>
<evidence type="ECO:0000313" key="2">
    <source>
        <dbReference type="Proteomes" id="UP000006420"/>
    </source>
</evidence>
<reference evidence="1 2" key="1">
    <citation type="submission" date="2011-04" db="EMBL/GenBank/DDBJ databases">
        <title>The Genome Sequence of Dysgonomonas mossii DSM 22836.</title>
        <authorList>
            <consortium name="The Broad Institute Genome Sequencing Platform"/>
            <person name="Earl A."/>
            <person name="Ward D."/>
            <person name="Feldgarden M."/>
            <person name="Gevers D."/>
            <person name="Pudlo N."/>
            <person name="Martens E."/>
            <person name="Allen-Vercoe E."/>
            <person name="Young S.K."/>
            <person name="Zeng Q."/>
            <person name="Gargeya S."/>
            <person name="Fitzgerald M."/>
            <person name="Haas B."/>
            <person name="Abouelleil A."/>
            <person name="Alvarado L."/>
            <person name="Arachchi H.M."/>
            <person name="Berlin A."/>
            <person name="Brown A."/>
            <person name="Chapman S.B."/>
            <person name="Chen Z."/>
            <person name="Dunbar C."/>
            <person name="Freedman E."/>
            <person name="Gearin G."/>
            <person name="Gellesch M."/>
            <person name="Goldberg J."/>
            <person name="Griggs A."/>
            <person name="Gujja S."/>
            <person name="Heiman D."/>
            <person name="Howarth C."/>
            <person name="Larson L."/>
            <person name="Lui A."/>
            <person name="MacDonald P.J.P."/>
            <person name="Mehta T."/>
            <person name="Montmayeur A."/>
            <person name="Murphy C."/>
            <person name="Neiman D."/>
            <person name="Pearson M."/>
            <person name="Priest M."/>
            <person name="Roberts A."/>
            <person name="Saif S."/>
            <person name="Shea T."/>
            <person name="Shenoy N."/>
            <person name="Sisk P."/>
            <person name="Stolte C."/>
            <person name="Sykes S."/>
            <person name="Yandava C."/>
            <person name="Wortman J."/>
            <person name="Nusbaum C."/>
            <person name="Birren B."/>
        </authorList>
    </citation>
    <scope>NUCLEOTIDE SEQUENCE [LARGE SCALE GENOMIC DNA]</scope>
    <source>
        <strain evidence="1 2">DSM 22836</strain>
    </source>
</reference>
<accession>F8X4H1</accession>
<organism evidence="1 2">
    <name type="scientific">Dysgonomonas mossii DSM 22836</name>
    <dbReference type="NCBI Taxonomy" id="742767"/>
    <lineage>
        <taxon>Bacteria</taxon>
        <taxon>Pseudomonadati</taxon>
        <taxon>Bacteroidota</taxon>
        <taxon>Bacteroidia</taxon>
        <taxon>Bacteroidales</taxon>
        <taxon>Dysgonomonadaceae</taxon>
        <taxon>Dysgonomonas</taxon>
    </lineage>
</organism>
<proteinExistence type="predicted"/>
<dbReference type="Proteomes" id="UP000006420">
    <property type="component" value="Unassembled WGS sequence"/>
</dbReference>
<dbReference type="RefSeq" id="WP_006844497.1">
    <property type="nucleotide sequence ID" value="NZ_AQWJ01000010.1"/>
</dbReference>
<gene>
    <name evidence="1" type="ORF">HMPREF9456_03130</name>
</gene>